<dbReference type="EMBL" id="CAJOBJ010246458">
    <property type="protein sequence ID" value="CAF5086045.1"/>
    <property type="molecule type" value="Genomic_DNA"/>
</dbReference>
<feature type="non-terminal residue" evidence="2">
    <location>
        <position position="1"/>
    </location>
</feature>
<evidence type="ECO:0000313" key="2">
    <source>
        <dbReference type="EMBL" id="CAF5086045.1"/>
    </source>
</evidence>
<reference evidence="2" key="1">
    <citation type="submission" date="2021-02" db="EMBL/GenBank/DDBJ databases">
        <authorList>
            <person name="Nowell W R."/>
        </authorList>
    </citation>
    <scope>NUCLEOTIDE SEQUENCE</scope>
</reference>
<evidence type="ECO:0000313" key="3">
    <source>
        <dbReference type="Proteomes" id="UP000681720"/>
    </source>
</evidence>
<protein>
    <submittedName>
        <fullName evidence="2">Uncharacterized protein</fullName>
    </submittedName>
</protein>
<name>A0A8S3EUC1_9BILA</name>
<proteinExistence type="predicted"/>
<gene>
    <name evidence="2" type="ORF">GIL414_LOCUS61974</name>
    <name evidence="1" type="ORF">SMN809_LOCUS60400</name>
</gene>
<sequence>EKVIEPYNEKSMDPYGGPRHLLRAHTRRIQIDFGVETPEDYIKCHFDNITLTIDQMKAL</sequence>
<evidence type="ECO:0000313" key="1">
    <source>
        <dbReference type="EMBL" id="CAF5073340.1"/>
    </source>
</evidence>
<dbReference type="EMBL" id="CAJOBI010235182">
    <property type="protein sequence ID" value="CAF5073340.1"/>
    <property type="molecule type" value="Genomic_DNA"/>
</dbReference>
<dbReference type="Proteomes" id="UP000676336">
    <property type="component" value="Unassembled WGS sequence"/>
</dbReference>
<organism evidence="2 3">
    <name type="scientific">Rotaria magnacalcarata</name>
    <dbReference type="NCBI Taxonomy" id="392030"/>
    <lineage>
        <taxon>Eukaryota</taxon>
        <taxon>Metazoa</taxon>
        <taxon>Spiralia</taxon>
        <taxon>Gnathifera</taxon>
        <taxon>Rotifera</taxon>
        <taxon>Eurotatoria</taxon>
        <taxon>Bdelloidea</taxon>
        <taxon>Philodinida</taxon>
        <taxon>Philodinidae</taxon>
        <taxon>Rotaria</taxon>
    </lineage>
</organism>
<dbReference type="AlphaFoldDB" id="A0A8S3EUC1"/>
<accession>A0A8S3EUC1</accession>
<dbReference type="Proteomes" id="UP000681720">
    <property type="component" value="Unassembled WGS sequence"/>
</dbReference>
<comment type="caution">
    <text evidence="2">The sequence shown here is derived from an EMBL/GenBank/DDBJ whole genome shotgun (WGS) entry which is preliminary data.</text>
</comment>